<accession>A0A265N6Q5</accession>
<dbReference type="SUPFAM" id="SSF51182">
    <property type="entry name" value="RmlC-like cupins"/>
    <property type="match status" value="1"/>
</dbReference>
<reference evidence="2 3" key="1">
    <citation type="submission" date="2017-08" db="EMBL/GenBank/DDBJ databases">
        <title>Virgibacillus indicus sp. nov. and Virgibacillus profoundi sp. nov, two moderately halophilic bacteria isolated from marine sediment by using the Microfluidic Streak Plate.</title>
        <authorList>
            <person name="Xu B."/>
            <person name="Hu B."/>
            <person name="Wang J."/>
            <person name="Zhu Y."/>
            <person name="Huang L."/>
            <person name="Du W."/>
            <person name="Huang Y."/>
        </authorList>
    </citation>
    <scope>NUCLEOTIDE SEQUENCE [LARGE SCALE GENOMIC DNA]</scope>
    <source>
        <strain evidence="2 3">IO3-P2-C2</strain>
    </source>
</reference>
<keyword evidence="3" id="KW-1185">Reference proteome</keyword>
<protein>
    <submittedName>
        <fullName evidence="2">Cupin</fullName>
    </submittedName>
</protein>
<name>A0A265N6Q5_9BACI</name>
<dbReference type="InterPro" id="IPR013096">
    <property type="entry name" value="Cupin_2"/>
</dbReference>
<dbReference type="AlphaFoldDB" id="A0A265N6Q5"/>
<dbReference type="InterPro" id="IPR014710">
    <property type="entry name" value="RmlC-like_jellyroll"/>
</dbReference>
<organism evidence="2 3">
    <name type="scientific">Virgibacillus indicus</name>
    <dbReference type="NCBI Taxonomy" id="2024554"/>
    <lineage>
        <taxon>Bacteria</taxon>
        <taxon>Bacillati</taxon>
        <taxon>Bacillota</taxon>
        <taxon>Bacilli</taxon>
        <taxon>Bacillales</taxon>
        <taxon>Bacillaceae</taxon>
        <taxon>Virgibacillus</taxon>
    </lineage>
</organism>
<dbReference type="Gene3D" id="2.60.120.10">
    <property type="entry name" value="Jelly Rolls"/>
    <property type="match status" value="1"/>
</dbReference>
<gene>
    <name evidence="2" type="ORF">CIL03_18260</name>
</gene>
<dbReference type="Proteomes" id="UP000216498">
    <property type="component" value="Unassembled WGS sequence"/>
</dbReference>
<dbReference type="RefSeq" id="WP_094887320.1">
    <property type="nucleotide sequence ID" value="NZ_NPMS01000014.1"/>
</dbReference>
<dbReference type="OrthoDB" id="3782397at2"/>
<evidence type="ECO:0000313" key="3">
    <source>
        <dbReference type="Proteomes" id="UP000216498"/>
    </source>
</evidence>
<evidence type="ECO:0000259" key="1">
    <source>
        <dbReference type="Pfam" id="PF07883"/>
    </source>
</evidence>
<feature type="domain" description="Cupin type-2" evidence="1">
    <location>
        <begin position="43"/>
        <end position="93"/>
    </location>
</feature>
<dbReference type="Pfam" id="PF07883">
    <property type="entry name" value="Cupin_2"/>
    <property type="match status" value="1"/>
</dbReference>
<comment type="caution">
    <text evidence="2">The sequence shown here is derived from an EMBL/GenBank/DDBJ whole genome shotgun (WGS) entry which is preliminary data.</text>
</comment>
<dbReference type="EMBL" id="NPMS01000014">
    <property type="protein sequence ID" value="OZU87129.1"/>
    <property type="molecule type" value="Genomic_DNA"/>
</dbReference>
<sequence>MEIYNFNKFSGKKITKFNSDFVMSRIVNTGSAVHVGCMYLETNGVVGYHQAVVSQLLLILEGEGIVKGDHNKTVHVKKGDAVFWEKGEWHETVSELGLTAIVIEGEELVPLLYKSEAEDN</sequence>
<dbReference type="InterPro" id="IPR011051">
    <property type="entry name" value="RmlC_Cupin_sf"/>
</dbReference>
<proteinExistence type="predicted"/>
<evidence type="ECO:0000313" key="2">
    <source>
        <dbReference type="EMBL" id="OZU87129.1"/>
    </source>
</evidence>